<dbReference type="AlphaFoldDB" id="A0A133U6Q4"/>
<dbReference type="PANTHER" id="PTHR43090:SF2">
    <property type="entry name" value="1-(5-PHOSPHORIBOSYL)-5-[(5-PHOSPHORIBOSYLAMINO)METHYLIDENEAMINO] IMIDAZOLE-4-CARBOXAMIDE ISOMERASE"/>
    <property type="match status" value="1"/>
</dbReference>
<dbReference type="GO" id="GO:0000162">
    <property type="term" value="P:L-tryptophan biosynthetic process"/>
    <property type="evidence" value="ECO:0007669"/>
    <property type="project" value="TreeGrafter"/>
</dbReference>
<keyword evidence="4" id="KW-1185">Reference proteome</keyword>
<protein>
    <recommendedName>
        <fullName evidence="5">HisA/hisF family protein</fullName>
    </recommendedName>
</protein>
<dbReference type="Proteomes" id="UP000070589">
    <property type="component" value="Unassembled WGS sequence"/>
</dbReference>
<dbReference type="GO" id="GO:0000105">
    <property type="term" value="P:L-histidine biosynthetic process"/>
    <property type="evidence" value="ECO:0007669"/>
    <property type="project" value="UniProtKB-KW"/>
</dbReference>
<evidence type="ECO:0000256" key="2">
    <source>
        <dbReference type="RuleBase" id="RU003657"/>
    </source>
</evidence>
<accession>A0A133U6Q4</accession>
<dbReference type="InterPro" id="IPR013785">
    <property type="entry name" value="Aldolase_TIM"/>
</dbReference>
<comment type="similarity">
    <text evidence="1 2">Belongs to the HisA/HisF family.</text>
</comment>
<gene>
    <name evidence="3" type="ORF">AKJ62_02175</name>
</gene>
<dbReference type="CDD" id="cd04723">
    <property type="entry name" value="HisA_HisF"/>
    <property type="match status" value="1"/>
</dbReference>
<evidence type="ECO:0000256" key="1">
    <source>
        <dbReference type="ARBA" id="ARBA00009667"/>
    </source>
</evidence>
<name>A0A133U6Q4_9EURY</name>
<sequence length="241" mass="26039">MSEIRVIPVMDLLDGTVVHAVAGEREKYEPIDSVLTDTSDPVSIAYEFEKLGFEELYIADLNAIQNKGENLSSIDRLSSETEFDLLVDAGFKTSKEVKTYLDKGISKIIFATETLQSFDEVEKVVDGYSVPVIGSVDMKEGEVIANQFERRVTLAESIREFEDFGVSEIILLNLKRVGSSGGPDKSLLQKAVGLSDVPVIVGGGVRNFTDLQELKKLGAGGALTATAIHNGSIGSAHLEAL</sequence>
<reference evidence="3 4" key="1">
    <citation type="journal article" date="2016" name="Sci. Rep.">
        <title>Metabolic traits of an uncultured archaeal lineage -MSBL1- from brine pools of the Red Sea.</title>
        <authorList>
            <person name="Mwirichia R."/>
            <person name="Alam I."/>
            <person name="Rashid M."/>
            <person name="Vinu M."/>
            <person name="Ba-Alawi W."/>
            <person name="Anthony Kamau A."/>
            <person name="Kamanda Ngugi D."/>
            <person name="Goker M."/>
            <person name="Klenk H.P."/>
            <person name="Bajic V."/>
            <person name="Stingl U."/>
        </authorList>
    </citation>
    <scope>NUCLEOTIDE SEQUENCE [LARGE SCALE GENOMIC DNA]</scope>
    <source>
        <strain evidence="3">SCGC-AAA259D14</strain>
    </source>
</reference>
<evidence type="ECO:0000313" key="4">
    <source>
        <dbReference type="Proteomes" id="UP000070589"/>
    </source>
</evidence>
<dbReference type="GO" id="GO:0005737">
    <property type="term" value="C:cytoplasm"/>
    <property type="evidence" value="ECO:0007669"/>
    <property type="project" value="TreeGrafter"/>
</dbReference>
<dbReference type="InterPro" id="IPR006062">
    <property type="entry name" value="His_biosynth"/>
</dbReference>
<dbReference type="Gene3D" id="3.20.20.70">
    <property type="entry name" value="Aldolase class I"/>
    <property type="match status" value="1"/>
</dbReference>
<comment type="caution">
    <text evidence="3">The sequence shown here is derived from an EMBL/GenBank/DDBJ whole genome shotgun (WGS) entry which is preliminary data.</text>
</comment>
<dbReference type="PATRIC" id="fig|1698261.3.peg.333"/>
<dbReference type="GO" id="GO:0003949">
    <property type="term" value="F:1-(5-phosphoribosyl)-5-[(5-phosphoribosylamino)methylideneamino]imidazole-4-carboxamide isomerase activity"/>
    <property type="evidence" value="ECO:0007669"/>
    <property type="project" value="InterPro"/>
</dbReference>
<dbReference type="InterPro" id="IPR011060">
    <property type="entry name" value="RibuloseP-bd_barrel"/>
</dbReference>
<keyword evidence="2" id="KW-0028">Amino-acid biosynthesis</keyword>
<dbReference type="PANTHER" id="PTHR43090">
    <property type="entry name" value="1-(5-PHOSPHORIBOSYL)-5-[(5-PHOSPHORIBOSYLAMINO)METHYLIDENEAMINO] IMIDAZOLE-4-CARBOXAMIDE ISOMERASE"/>
    <property type="match status" value="1"/>
</dbReference>
<evidence type="ECO:0000313" key="3">
    <source>
        <dbReference type="EMBL" id="KXA89865.1"/>
    </source>
</evidence>
<keyword evidence="2" id="KW-0368">Histidine biosynthesis</keyword>
<organism evidence="3 4">
    <name type="scientific">candidate division MSBL1 archaeon SCGC-AAA259D14</name>
    <dbReference type="NCBI Taxonomy" id="1698261"/>
    <lineage>
        <taxon>Archaea</taxon>
        <taxon>Methanobacteriati</taxon>
        <taxon>Methanobacteriota</taxon>
        <taxon>candidate division MSBL1</taxon>
    </lineage>
</organism>
<evidence type="ECO:0008006" key="5">
    <source>
        <dbReference type="Google" id="ProtNLM"/>
    </source>
</evidence>
<proteinExistence type="inferred from homology"/>
<dbReference type="EMBL" id="LHXL01000020">
    <property type="protein sequence ID" value="KXA89865.1"/>
    <property type="molecule type" value="Genomic_DNA"/>
</dbReference>
<dbReference type="InterPro" id="IPR044524">
    <property type="entry name" value="Isoase_HisA-like"/>
</dbReference>
<dbReference type="Pfam" id="PF00977">
    <property type="entry name" value="His_biosynth"/>
    <property type="match status" value="1"/>
</dbReference>
<dbReference type="SUPFAM" id="SSF51366">
    <property type="entry name" value="Ribulose-phoshate binding barrel"/>
    <property type="match status" value="1"/>
</dbReference>